<dbReference type="EMBL" id="JACXVP010000289">
    <property type="protein sequence ID" value="KAG5568002.1"/>
    <property type="molecule type" value="Genomic_DNA"/>
</dbReference>
<sequence>MAREKNIEKMKGAKGGQLDANKKAMNIQCKVILYDNRAIQDEILGSNVSMVIYFPQASFNIEQRSHGRRSK</sequence>
<comment type="caution">
    <text evidence="1">The sequence shown here is derived from an EMBL/GenBank/DDBJ whole genome shotgun (WGS) entry which is preliminary data.</text>
</comment>
<accession>A0A9J5VXT6</accession>
<dbReference type="OrthoDB" id="370932at2759"/>
<dbReference type="SUPFAM" id="SSF118359">
    <property type="entry name" value="Expressed protein At2g23090/F21P24.15"/>
    <property type="match status" value="1"/>
</dbReference>
<name>A0A9J5VXT6_SOLCO</name>
<dbReference type="PANTHER" id="PTHR33788">
    <property type="entry name" value="OS07G0114300 PROTEIN"/>
    <property type="match status" value="1"/>
</dbReference>
<dbReference type="Proteomes" id="UP000824120">
    <property type="component" value="Chromosome 4"/>
</dbReference>
<dbReference type="InterPro" id="IPR026939">
    <property type="entry name" value="ZNF706/At2g23090_sf"/>
</dbReference>
<dbReference type="InterPro" id="IPR039713">
    <property type="entry name" value="At2g23090-like"/>
</dbReference>
<gene>
    <name evidence="2" type="ORF">H5410_023995</name>
    <name evidence="1" type="ORF">H5410_064984</name>
</gene>
<dbReference type="PANTHER" id="PTHR33788:SF16">
    <property type="entry name" value="SMALL EDRK-RICH FACTOR-LIKE N-TERMINAL DOMAIN-CONTAINING PROTEIN"/>
    <property type="match status" value="1"/>
</dbReference>
<evidence type="ECO:0000313" key="2">
    <source>
        <dbReference type="EMBL" id="KAG5612714.1"/>
    </source>
</evidence>
<organism evidence="1 3">
    <name type="scientific">Solanum commersonii</name>
    <name type="common">Commerson's wild potato</name>
    <name type="synonym">Commerson's nightshade</name>
    <dbReference type="NCBI Taxonomy" id="4109"/>
    <lineage>
        <taxon>Eukaryota</taxon>
        <taxon>Viridiplantae</taxon>
        <taxon>Streptophyta</taxon>
        <taxon>Embryophyta</taxon>
        <taxon>Tracheophyta</taxon>
        <taxon>Spermatophyta</taxon>
        <taxon>Magnoliopsida</taxon>
        <taxon>eudicotyledons</taxon>
        <taxon>Gunneridae</taxon>
        <taxon>Pentapetalae</taxon>
        <taxon>asterids</taxon>
        <taxon>lamiids</taxon>
        <taxon>Solanales</taxon>
        <taxon>Solanaceae</taxon>
        <taxon>Solanoideae</taxon>
        <taxon>Solaneae</taxon>
        <taxon>Solanum</taxon>
    </lineage>
</organism>
<dbReference type="EMBL" id="JACXVP010000004">
    <property type="protein sequence ID" value="KAG5612714.1"/>
    <property type="molecule type" value="Genomic_DNA"/>
</dbReference>
<evidence type="ECO:0000313" key="3">
    <source>
        <dbReference type="Proteomes" id="UP000824120"/>
    </source>
</evidence>
<evidence type="ECO:0000313" key="1">
    <source>
        <dbReference type="EMBL" id="KAG5568002.1"/>
    </source>
</evidence>
<protein>
    <recommendedName>
        <fullName evidence="4">Small EDRK-rich factor-like N-terminal domain-containing protein</fullName>
    </recommendedName>
</protein>
<keyword evidence="3" id="KW-1185">Reference proteome</keyword>
<dbReference type="Gene3D" id="4.10.1050.10">
    <property type="entry name" value="At2g23090-like"/>
    <property type="match status" value="1"/>
</dbReference>
<reference evidence="1 3" key="1">
    <citation type="submission" date="2020-09" db="EMBL/GenBank/DDBJ databases">
        <title>De no assembly of potato wild relative species, Solanum commersonii.</title>
        <authorList>
            <person name="Cho K."/>
        </authorList>
    </citation>
    <scope>NUCLEOTIDE SEQUENCE</scope>
    <source>
        <strain evidence="1">LZ3.2</strain>
        <tissue evidence="1">Leaf</tissue>
    </source>
</reference>
<dbReference type="AlphaFoldDB" id="A0A9J5VXT6"/>
<proteinExistence type="predicted"/>
<evidence type="ECO:0008006" key="4">
    <source>
        <dbReference type="Google" id="ProtNLM"/>
    </source>
</evidence>